<dbReference type="InterPro" id="IPR012347">
    <property type="entry name" value="Ferritin-like"/>
</dbReference>
<evidence type="ECO:0000259" key="5">
    <source>
        <dbReference type="Pfam" id="PF00210"/>
    </source>
</evidence>
<keyword evidence="3" id="KW-0408">Iron</keyword>
<evidence type="ECO:0000256" key="4">
    <source>
        <dbReference type="SAM" id="MobiDB-lite"/>
    </source>
</evidence>
<sequence length="180" mass="19411">MPRAAREAVQRAGLDVDALLAALTAAAQAELSAYYRHTVLAAHSHGLTEAPVRALLADLRAEARAHFEALVTRIAELDGPLPPTLPAFAGPEGRGEGAAPPYGTDEEVLRELTAVVERAVRAYDELRAATERRDPRTHALAAALLAGEREHETWIREARGEPVSPRYHPGFRGASPHLAR</sequence>
<keyword evidence="2" id="KW-0409">Iron storage</keyword>
<feature type="region of interest" description="Disordered" evidence="4">
    <location>
        <begin position="160"/>
        <end position="180"/>
    </location>
</feature>
<keyword evidence="7" id="KW-1185">Reference proteome</keyword>
<dbReference type="EMBL" id="QZEY01000010">
    <property type="protein sequence ID" value="RJL30102.1"/>
    <property type="molecule type" value="Genomic_DNA"/>
</dbReference>
<proteinExistence type="predicted"/>
<dbReference type="Pfam" id="PF00210">
    <property type="entry name" value="Ferritin"/>
    <property type="match status" value="1"/>
</dbReference>
<dbReference type="PANTHER" id="PTHR30295">
    <property type="entry name" value="BACTERIOFERRITIN"/>
    <property type="match status" value="1"/>
</dbReference>
<evidence type="ECO:0000256" key="3">
    <source>
        <dbReference type="ARBA" id="ARBA00023004"/>
    </source>
</evidence>
<dbReference type="OrthoDB" id="9800505at2"/>
<dbReference type="GO" id="GO:0005829">
    <property type="term" value="C:cytosol"/>
    <property type="evidence" value="ECO:0007669"/>
    <property type="project" value="TreeGrafter"/>
</dbReference>
<dbReference type="PANTHER" id="PTHR30295:SF1">
    <property type="entry name" value="DNA PROTECTION DURING STARVATION PROTEIN"/>
    <property type="match status" value="1"/>
</dbReference>
<gene>
    <name evidence="6" type="ORF">D5H75_24590</name>
</gene>
<name>A0A3A4BFI2_9ACTN</name>
<dbReference type="RefSeq" id="WP_119928882.1">
    <property type="nucleotide sequence ID" value="NZ_QZEY01000010.1"/>
</dbReference>
<accession>A0A3A4BFI2</accession>
<dbReference type="GO" id="GO:0008199">
    <property type="term" value="F:ferric iron binding"/>
    <property type="evidence" value="ECO:0007669"/>
    <property type="project" value="InterPro"/>
</dbReference>
<organism evidence="6 7">
    <name type="scientific">Bailinhaonella thermotolerans</name>
    <dbReference type="NCBI Taxonomy" id="1070861"/>
    <lineage>
        <taxon>Bacteria</taxon>
        <taxon>Bacillati</taxon>
        <taxon>Actinomycetota</taxon>
        <taxon>Actinomycetes</taxon>
        <taxon>Streptosporangiales</taxon>
        <taxon>Streptosporangiaceae</taxon>
        <taxon>Bailinhaonella</taxon>
    </lineage>
</organism>
<dbReference type="InterPro" id="IPR009078">
    <property type="entry name" value="Ferritin-like_SF"/>
</dbReference>
<comment type="caution">
    <text evidence="6">The sequence shown here is derived from an EMBL/GenBank/DDBJ whole genome shotgun (WGS) entry which is preliminary data.</text>
</comment>
<dbReference type="InterPro" id="IPR008331">
    <property type="entry name" value="Ferritin_DPS_dom"/>
</dbReference>
<dbReference type="GO" id="GO:0004322">
    <property type="term" value="F:ferroxidase activity"/>
    <property type="evidence" value="ECO:0007669"/>
    <property type="project" value="TreeGrafter"/>
</dbReference>
<dbReference type="GO" id="GO:0020037">
    <property type="term" value="F:heme binding"/>
    <property type="evidence" value="ECO:0007669"/>
    <property type="project" value="TreeGrafter"/>
</dbReference>
<protein>
    <submittedName>
        <fullName evidence="6">DNA protection protein DPS</fullName>
    </submittedName>
</protein>
<dbReference type="SUPFAM" id="SSF47240">
    <property type="entry name" value="Ferritin-like"/>
    <property type="match status" value="1"/>
</dbReference>
<evidence type="ECO:0000256" key="1">
    <source>
        <dbReference type="ARBA" id="ARBA00001970"/>
    </source>
</evidence>
<reference evidence="6 7" key="1">
    <citation type="submission" date="2018-09" db="EMBL/GenBank/DDBJ databases">
        <title>YIM 75507 draft genome.</title>
        <authorList>
            <person name="Tang S."/>
            <person name="Feng Y."/>
        </authorList>
    </citation>
    <scope>NUCLEOTIDE SEQUENCE [LARGE SCALE GENOMIC DNA]</scope>
    <source>
        <strain evidence="6 7">YIM 75507</strain>
    </source>
</reference>
<feature type="domain" description="Ferritin/DPS" evidence="5">
    <location>
        <begin position="21"/>
        <end position="157"/>
    </location>
</feature>
<dbReference type="Gene3D" id="1.20.1260.10">
    <property type="match status" value="1"/>
</dbReference>
<dbReference type="AlphaFoldDB" id="A0A3A4BFI2"/>
<dbReference type="Proteomes" id="UP000265768">
    <property type="component" value="Unassembled WGS sequence"/>
</dbReference>
<comment type="cofactor">
    <cofactor evidence="1">
        <name>heme b</name>
        <dbReference type="ChEBI" id="CHEBI:60344"/>
    </cofactor>
</comment>
<dbReference type="GO" id="GO:0006879">
    <property type="term" value="P:intracellular iron ion homeostasis"/>
    <property type="evidence" value="ECO:0007669"/>
    <property type="project" value="UniProtKB-KW"/>
</dbReference>
<evidence type="ECO:0000313" key="6">
    <source>
        <dbReference type="EMBL" id="RJL30102.1"/>
    </source>
</evidence>
<evidence type="ECO:0000256" key="2">
    <source>
        <dbReference type="ARBA" id="ARBA00022434"/>
    </source>
</evidence>
<evidence type="ECO:0000313" key="7">
    <source>
        <dbReference type="Proteomes" id="UP000265768"/>
    </source>
</evidence>